<dbReference type="Proteomes" id="UP001152531">
    <property type="component" value="Unassembled WGS sequence"/>
</dbReference>
<evidence type="ECO:0000313" key="2">
    <source>
        <dbReference type="Proteomes" id="UP001152531"/>
    </source>
</evidence>
<protein>
    <submittedName>
        <fullName evidence="1">Covalently-linked cell wall protein 12</fullName>
    </submittedName>
</protein>
<reference evidence="1" key="1">
    <citation type="submission" date="2022-06" db="EMBL/GenBank/DDBJ databases">
        <authorList>
            <person name="Legras J.-L."/>
            <person name="Devillers H."/>
            <person name="Grondin C."/>
        </authorList>
    </citation>
    <scope>NUCLEOTIDE SEQUENCE</scope>
    <source>
        <strain evidence="1">CLIB 1444</strain>
    </source>
</reference>
<sequence>MKFSTGLILAASAQATLGAYANVTSTATALQTTVVTITSCSDNKCTEVPVTTGVTTITDELTVYTTYCPLTSETTAAAESSAPAPVVPVSSAPAPVESTTEAPTTVAPTTAAPESSAPVVAESSSANSTVAAEVTSFEGAGNKLSVGIAGLAVIAALY</sequence>
<dbReference type="EMBL" id="CALSDN010000020">
    <property type="protein sequence ID" value="CAH6723796.1"/>
    <property type="molecule type" value="Genomic_DNA"/>
</dbReference>
<name>A0ACA9YFH4_9ASCO</name>
<organism evidence="1 2">
    <name type="scientific">[Candida] jaroonii</name>
    <dbReference type="NCBI Taxonomy" id="467808"/>
    <lineage>
        <taxon>Eukaryota</taxon>
        <taxon>Fungi</taxon>
        <taxon>Dikarya</taxon>
        <taxon>Ascomycota</taxon>
        <taxon>Saccharomycotina</taxon>
        <taxon>Pichiomycetes</taxon>
        <taxon>Debaryomycetaceae</taxon>
        <taxon>Yamadazyma</taxon>
    </lineage>
</organism>
<evidence type="ECO:0000313" key="1">
    <source>
        <dbReference type="EMBL" id="CAH6723796.1"/>
    </source>
</evidence>
<accession>A0ACA9YFH4</accession>
<comment type="caution">
    <text evidence="1">The sequence shown here is derived from an EMBL/GenBank/DDBJ whole genome shotgun (WGS) entry which is preliminary data.</text>
</comment>
<keyword evidence="2" id="KW-1185">Reference proteome</keyword>
<proteinExistence type="predicted"/>
<gene>
    <name evidence="1" type="ORF">CLIB1444_20S00936</name>
</gene>